<name>A0A644VPQ6_9ZZZZ</name>
<evidence type="ECO:0000256" key="5">
    <source>
        <dbReference type="SAM" id="Phobius"/>
    </source>
</evidence>
<dbReference type="GO" id="GO:0015035">
    <property type="term" value="F:protein-disulfide reductase activity"/>
    <property type="evidence" value="ECO:0007669"/>
    <property type="project" value="InterPro"/>
</dbReference>
<dbReference type="GO" id="GO:0045454">
    <property type="term" value="P:cell redox homeostasis"/>
    <property type="evidence" value="ECO:0007669"/>
    <property type="project" value="TreeGrafter"/>
</dbReference>
<dbReference type="NCBIfam" id="TIGR01068">
    <property type="entry name" value="thioredoxin"/>
    <property type="match status" value="1"/>
</dbReference>
<dbReference type="EMBL" id="VSSQ01000383">
    <property type="protein sequence ID" value="MPL93190.1"/>
    <property type="molecule type" value="Genomic_DNA"/>
</dbReference>
<gene>
    <name evidence="7" type="ORF">SDC9_39316</name>
</gene>
<dbReference type="PROSITE" id="PS51352">
    <property type="entry name" value="THIOREDOXIN_2"/>
    <property type="match status" value="1"/>
</dbReference>
<evidence type="ECO:0000256" key="1">
    <source>
        <dbReference type="ARBA" id="ARBA00022448"/>
    </source>
</evidence>
<keyword evidence="1" id="KW-0813">Transport</keyword>
<keyword evidence="5" id="KW-0812">Transmembrane</keyword>
<proteinExistence type="predicted"/>
<evidence type="ECO:0000256" key="4">
    <source>
        <dbReference type="ARBA" id="ARBA00023284"/>
    </source>
</evidence>
<sequence>MPVWLIILISVVGLLILLMVRSYMKLKNASNDGGSEHLLHLTDTDFQKKISTGVTLVDFWAGWCMPCKLLGPTISQLADDNAGNAKIAKLDVEESQRTASKYGVSSIPTVILFKNGKEINRIVGVKPKQHYQSLIDKALK</sequence>
<dbReference type="InterPro" id="IPR036249">
    <property type="entry name" value="Thioredoxin-like_sf"/>
</dbReference>
<dbReference type="GO" id="GO:0005829">
    <property type="term" value="C:cytosol"/>
    <property type="evidence" value="ECO:0007669"/>
    <property type="project" value="TreeGrafter"/>
</dbReference>
<dbReference type="CDD" id="cd02947">
    <property type="entry name" value="TRX_family"/>
    <property type="match status" value="1"/>
</dbReference>
<dbReference type="Gene3D" id="3.40.30.10">
    <property type="entry name" value="Glutaredoxin"/>
    <property type="match status" value="1"/>
</dbReference>
<dbReference type="SUPFAM" id="SSF52833">
    <property type="entry name" value="Thioredoxin-like"/>
    <property type="match status" value="1"/>
</dbReference>
<accession>A0A644VPQ6</accession>
<evidence type="ECO:0000313" key="7">
    <source>
        <dbReference type="EMBL" id="MPL93190.1"/>
    </source>
</evidence>
<dbReference type="FunFam" id="3.40.30.10:FF:000001">
    <property type="entry name" value="Thioredoxin"/>
    <property type="match status" value="1"/>
</dbReference>
<dbReference type="InterPro" id="IPR005746">
    <property type="entry name" value="Thioredoxin"/>
</dbReference>
<dbReference type="InterPro" id="IPR013766">
    <property type="entry name" value="Thioredoxin_domain"/>
</dbReference>
<keyword evidence="5" id="KW-0472">Membrane</keyword>
<keyword evidence="5" id="KW-1133">Transmembrane helix</keyword>
<protein>
    <recommendedName>
        <fullName evidence="6">Thioredoxin domain-containing protein</fullName>
    </recommendedName>
</protein>
<dbReference type="PANTHER" id="PTHR45663:SF11">
    <property type="entry name" value="GEO12009P1"/>
    <property type="match status" value="1"/>
</dbReference>
<evidence type="ECO:0000259" key="6">
    <source>
        <dbReference type="PROSITE" id="PS51352"/>
    </source>
</evidence>
<evidence type="ECO:0000256" key="3">
    <source>
        <dbReference type="ARBA" id="ARBA00023157"/>
    </source>
</evidence>
<reference evidence="7" key="1">
    <citation type="submission" date="2019-08" db="EMBL/GenBank/DDBJ databases">
        <authorList>
            <person name="Kucharzyk K."/>
            <person name="Murdoch R.W."/>
            <person name="Higgins S."/>
            <person name="Loffler F."/>
        </authorList>
    </citation>
    <scope>NUCLEOTIDE SEQUENCE</scope>
</reference>
<feature type="domain" description="Thioredoxin" evidence="6">
    <location>
        <begin position="17"/>
        <end position="140"/>
    </location>
</feature>
<dbReference type="AlphaFoldDB" id="A0A644VPQ6"/>
<keyword evidence="3" id="KW-1015">Disulfide bond</keyword>
<keyword evidence="4" id="KW-0676">Redox-active center</keyword>
<feature type="transmembrane region" description="Helical" evidence="5">
    <location>
        <begin position="6"/>
        <end position="24"/>
    </location>
</feature>
<dbReference type="Pfam" id="PF00085">
    <property type="entry name" value="Thioredoxin"/>
    <property type="match status" value="1"/>
</dbReference>
<organism evidence="7">
    <name type="scientific">bioreactor metagenome</name>
    <dbReference type="NCBI Taxonomy" id="1076179"/>
    <lineage>
        <taxon>unclassified sequences</taxon>
        <taxon>metagenomes</taxon>
        <taxon>ecological metagenomes</taxon>
    </lineage>
</organism>
<evidence type="ECO:0000256" key="2">
    <source>
        <dbReference type="ARBA" id="ARBA00022982"/>
    </source>
</evidence>
<keyword evidence="2" id="KW-0249">Electron transport</keyword>
<comment type="caution">
    <text evidence="7">The sequence shown here is derived from an EMBL/GenBank/DDBJ whole genome shotgun (WGS) entry which is preliminary data.</text>
</comment>
<dbReference type="PANTHER" id="PTHR45663">
    <property type="entry name" value="GEO12009P1"/>
    <property type="match status" value="1"/>
</dbReference>
<dbReference type="PRINTS" id="PR00421">
    <property type="entry name" value="THIOREDOXIN"/>
</dbReference>